<proteinExistence type="predicted"/>
<comment type="caution">
    <text evidence="1">The sequence shown here is derived from an EMBL/GenBank/DDBJ whole genome shotgun (WGS) entry which is preliminary data.</text>
</comment>
<name>A0ABN8FVV0_9BACL</name>
<evidence type="ECO:0000313" key="2">
    <source>
        <dbReference type="Proteomes" id="UP000838686"/>
    </source>
</evidence>
<accession>A0ABN8FVV0</accession>
<evidence type="ECO:0008006" key="3">
    <source>
        <dbReference type="Google" id="ProtNLM"/>
    </source>
</evidence>
<dbReference type="Proteomes" id="UP000838686">
    <property type="component" value="Unassembled WGS sequence"/>
</dbReference>
<organism evidence="1 2">
    <name type="scientific">Paenibacillus plantiphilus</name>
    <dbReference type="NCBI Taxonomy" id="2905650"/>
    <lineage>
        <taxon>Bacteria</taxon>
        <taxon>Bacillati</taxon>
        <taxon>Bacillota</taxon>
        <taxon>Bacilli</taxon>
        <taxon>Bacillales</taxon>
        <taxon>Paenibacillaceae</taxon>
        <taxon>Paenibacillus</taxon>
    </lineage>
</organism>
<keyword evidence="2" id="KW-1185">Reference proteome</keyword>
<reference evidence="1" key="1">
    <citation type="submission" date="2022-01" db="EMBL/GenBank/DDBJ databases">
        <authorList>
            <person name="Criscuolo A."/>
        </authorList>
    </citation>
    <scope>NUCLEOTIDE SEQUENCE</scope>
    <source>
        <strain evidence="1">CIP111893</strain>
    </source>
</reference>
<dbReference type="EMBL" id="CAKMMF010000001">
    <property type="protein sequence ID" value="CAH1190276.1"/>
    <property type="molecule type" value="Genomic_DNA"/>
</dbReference>
<sequence length="116" mass="13257">MEHKHYYRLDEDGIVILAFSDAFQQPEEADHYVTDGGRHFNPTITSVRGQYLYKLVAGEIVERSQQELEEEWAARPAIKSPEQQRIEQLEADNVSLMTAMADIYEQLITLQSGGEA</sequence>
<gene>
    <name evidence="1" type="ORF">PAECIP111893_00254</name>
</gene>
<protein>
    <recommendedName>
        <fullName evidence="3">Bacteriophage SP-beta YorD domain-containing protein</fullName>
    </recommendedName>
</protein>
<dbReference type="RefSeq" id="WP_236338462.1">
    <property type="nucleotide sequence ID" value="NZ_CAKMMF010000001.1"/>
</dbReference>
<evidence type="ECO:0000313" key="1">
    <source>
        <dbReference type="EMBL" id="CAH1190276.1"/>
    </source>
</evidence>